<dbReference type="SUPFAM" id="SSF52374">
    <property type="entry name" value="Nucleotidylyl transferase"/>
    <property type="match status" value="1"/>
</dbReference>
<keyword evidence="8 14" id="KW-0030">Aminoacyl-tRNA synthetase</keyword>
<dbReference type="NCBIfam" id="TIGR00233">
    <property type="entry name" value="trpS"/>
    <property type="match status" value="1"/>
</dbReference>
<evidence type="ECO:0000256" key="8">
    <source>
        <dbReference type="ARBA" id="ARBA00023146"/>
    </source>
</evidence>
<comment type="function">
    <text evidence="11">Catalyzes the attachment of tryptophan to tRNA(Trp) in a two-step reaction: tryptophan is first activated by ATP to form Trp-AMP and then transferred to the acceptor end of tRNA(Trp).</text>
</comment>
<feature type="non-terminal residue" evidence="15">
    <location>
        <position position="362"/>
    </location>
</feature>
<keyword evidence="4 14" id="KW-0436">Ligase</keyword>
<dbReference type="PANTHER" id="PTHR43766">
    <property type="entry name" value="TRYPTOPHAN--TRNA LIGASE, MITOCHONDRIAL"/>
    <property type="match status" value="1"/>
</dbReference>
<name>A0A087T2K0_STEMI</name>
<evidence type="ECO:0000256" key="13">
    <source>
        <dbReference type="ARBA" id="ARBA00080951"/>
    </source>
</evidence>
<comment type="catalytic activity">
    <reaction evidence="10">
        <text>tRNA(Trp) + L-tryptophan + ATP = L-tryptophyl-tRNA(Trp) + AMP + diphosphate + H(+)</text>
        <dbReference type="Rhea" id="RHEA:24080"/>
        <dbReference type="Rhea" id="RHEA-COMP:9671"/>
        <dbReference type="Rhea" id="RHEA-COMP:9705"/>
        <dbReference type="ChEBI" id="CHEBI:15378"/>
        <dbReference type="ChEBI" id="CHEBI:30616"/>
        <dbReference type="ChEBI" id="CHEBI:33019"/>
        <dbReference type="ChEBI" id="CHEBI:57912"/>
        <dbReference type="ChEBI" id="CHEBI:78442"/>
        <dbReference type="ChEBI" id="CHEBI:78535"/>
        <dbReference type="ChEBI" id="CHEBI:456215"/>
        <dbReference type="EC" id="6.1.1.2"/>
    </reaction>
</comment>
<dbReference type="Pfam" id="PF00579">
    <property type="entry name" value="tRNA-synt_1b"/>
    <property type="match status" value="1"/>
</dbReference>
<dbReference type="Gene3D" id="1.10.240.10">
    <property type="entry name" value="Tyrosyl-Transfer RNA Synthetase"/>
    <property type="match status" value="1"/>
</dbReference>
<dbReference type="InterPro" id="IPR002305">
    <property type="entry name" value="aa-tRNA-synth_Ic"/>
</dbReference>
<dbReference type="PROSITE" id="PS00178">
    <property type="entry name" value="AA_TRNA_LIGASE_I"/>
    <property type="match status" value="1"/>
</dbReference>
<dbReference type="InterPro" id="IPR024109">
    <property type="entry name" value="Trp-tRNA-ligase_bac-type"/>
</dbReference>
<evidence type="ECO:0000313" key="16">
    <source>
        <dbReference type="Proteomes" id="UP000054359"/>
    </source>
</evidence>
<keyword evidence="16" id="KW-1185">Reference proteome</keyword>
<evidence type="ECO:0000256" key="6">
    <source>
        <dbReference type="ARBA" id="ARBA00022840"/>
    </source>
</evidence>
<dbReference type="GO" id="GO:0005759">
    <property type="term" value="C:mitochondrial matrix"/>
    <property type="evidence" value="ECO:0007669"/>
    <property type="project" value="UniProtKB-SubCell"/>
</dbReference>
<dbReference type="AlphaFoldDB" id="A0A087T2K0"/>
<comment type="subcellular location">
    <subcellularLocation>
        <location evidence="1">Mitochondrion matrix</location>
    </subcellularLocation>
</comment>
<dbReference type="HAMAP" id="MF_00140_B">
    <property type="entry name" value="Trp_tRNA_synth_B"/>
    <property type="match status" value="1"/>
</dbReference>
<dbReference type="EC" id="6.1.1.2" evidence="3"/>
<dbReference type="InterPro" id="IPR014729">
    <property type="entry name" value="Rossmann-like_a/b/a_fold"/>
</dbReference>
<accession>A0A087T2K0</accession>
<dbReference type="Gene3D" id="3.40.50.620">
    <property type="entry name" value="HUPs"/>
    <property type="match status" value="1"/>
</dbReference>
<dbReference type="PRINTS" id="PR01039">
    <property type="entry name" value="TRNASYNTHTRP"/>
</dbReference>
<evidence type="ECO:0000256" key="7">
    <source>
        <dbReference type="ARBA" id="ARBA00022917"/>
    </source>
</evidence>
<dbReference type="GO" id="GO:0070183">
    <property type="term" value="P:mitochondrial tryptophanyl-tRNA aminoacylation"/>
    <property type="evidence" value="ECO:0007669"/>
    <property type="project" value="TreeGrafter"/>
</dbReference>
<comment type="similarity">
    <text evidence="2 14">Belongs to the class-I aminoacyl-tRNA synthetase family.</text>
</comment>
<evidence type="ECO:0000256" key="9">
    <source>
        <dbReference type="ARBA" id="ARBA00030268"/>
    </source>
</evidence>
<evidence type="ECO:0000256" key="3">
    <source>
        <dbReference type="ARBA" id="ARBA00013161"/>
    </source>
</evidence>
<dbReference type="OrthoDB" id="15808at2759"/>
<dbReference type="FunFam" id="1.10.240.10:FF:000002">
    <property type="entry name" value="Tryptophan--tRNA ligase"/>
    <property type="match status" value="1"/>
</dbReference>
<evidence type="ECO:0000313" key="15">
    <source>
        <dbReference type="EMBL" id="KFM59339.1"/>
    </source>
</evidence>
<evidence type="ECO:0000256" key="10">
    <source>
        <dbReference type="ARBA" id="ARBA00049929"/>
    </source>
</evidence>
<dbReference type="InterPro" id="IPR050203">
    <property type="entry name" value="Trp-tRNA_synthetase"/>
</dbReference>
<dbReference type="OMA" id="GWGQFKP"/>
<evidence type="ECO:0000256" key="11">
    <source>
        <dbReference type="ARBA" id="ARBA00059972"/>
    </source>
</evidence>
<dbReference type="Proteomes" id="UP000054359">
    <property type="component" value="Unassembled WGS sequence"/>
</dbReference>
<evidence type="ECO:0000256" key="12">
    <source>
        <dbReference type="ARBA" id="ARBA00069760"/>
    </source>
</evidence>
<dbReference type="InterPro" id="IPR001412">
    <property type="entry name" value="aa-tRNA-synth_I_CS"/>
</dbReference>
<dbReference type="CDD" id="cd00806">
    <property type="entry name" value="TrpRS_core"/>
    <property type="match status" value="1"/>
</dbReference>
<keyword evidence="7 14" id="KW-0648">Protein biosynthesis</keyword>
<reference evidence="15 16" key="1">
    <citation type="submission" date="2013-11" db="EMBL/GenBank/DDBJ databases">
        <title>Genome sequencing of Stegodyphus mimosarum.</title>
        <authorList>
            <person name="Bechsgaard J."/>
        </authorList>
    </citation>
    <scope>NUCLEOTIDE SEQUENCE [LARGE SCALE GENOMIC DNA]</scope>
</reference>
<proteinExistence type="inferred from homology"/>
<evidence type="ECO:0000256" key="4">
    <source>
        <dbReference type="ARBA" id="ARBA00022598"/>
    </source>
</evidence>
<sequence length="362" mass="40929">MYTFCIRENSHICRLISQNLSCKRRIQWKQRIFSGIQPTGAPHLGNYFGAIKKWSTLQNEGKDCVFSIVDLHSITLPQDPKKLRYNIHLMAACLIACGINPNSSVLFLQSQVPQHAELAWILGCLCTMARLTHLPQYKEKSTTLEHFPLGLYLYPVLQSADILAYKATEVPVGEDQLQHIQLSQHLVKVFNNKFGEIFPTPVPLIDANCARIKGLRQPDKKMSKSDFNFKNRIELTDKPDVILKRIKEALTDFTSAVTFDIDKRPGVSNLILIHGLCTGMSHEDICSENQHLDTGQYKLVVAEAVIEYLKPIQLEIQRLLSDQSHIDQVLRKGSEKATEIASKTMFEVKEAVGLSVEAKFNS</sequence>
<evidence type="ECO:0000256" key="14">
    <source>
        <dbReference type="RuleBase" id="RU363036"/>
    </source>
</evidence>
<dbReference type="GO" id="GO:0004830">
    <property type="term" value="F:tryptophan-tRNA ligase activity"/>
    <property type="evidence" value="ECO:0007669"/>
    <property type="project" value="UniProtKB-EC"/>
</dbReference>
<dbReference type="InterPro" id="IPR002306">
    <property type="entry name" value="Trp-tRNA-ligase"/>
</dbReference>
<keyword evidence="5 14" id="KW-0547">Nucleotide-binding</keyword>
<evidence type="ECO:0000256" key="2">
    <source>
        <dbReference type="ARBA" id="ARBA00005594"/>
    </source>
</evidence>
<evidence type="ECO:0000256" key="1">
    <source>
        <dbReference type="ARBA" id="ARBA00004305"/>
    </source>
</evidence>
<dbReference type="STRING" id="407821.A0A087T2K0"/>
<protein>
    <recommendedName>
        <fullName evidence="12">Tryptophan--tRNA ligase, mitochondrial</fullName>
        <ecNumber evidence="3">6.1.1.2</ecNumber>
    </recommendedName>
    <alternativeName>
        <fullName evidence="13">(Mt)TrpRS</fullName>
    </alternativeName>
    <alternativeName>
        <fullName evidence="9">Tryptophanyl-tRNA synthetase</fullName>
    </alternativeName>
</protein>
<dbReference type="EMBL" id="KK113100">
    <property type="protein sequence ID" value="KFM59339.1"/>
    <property type="molecule type" value="Genomic_DNA"/>
</dbReference>
<gene>
    <name evidence="15" type="ORF">X975_15073</name>
</gene>
<dbReference type="PANTHER" id="PTHR43766:SF1">
    <property type="entry name" value="TRYPTOPHAN--TRNA LIGASE, MITOCHONDRIAL"/>
    <property type="match status" value="1"/>
</dbReference>
<dbReference type="FunFam" id="3.40.50.620:FF:000082">
    <property type="entry name" value="MSW1p Mitochondrial tryptophanyl-tRNA synthetase"/>
    <property type="match status" value="1"/>
</dbReference>
<organism evidence="15 16">
    <name type="scientific">Stegodyphus mimosarum</name>
    <name type="common">African social velvet spider</name>
    <dbReference type="NCBI Taxonomy" id="407821"/>
    <lineage>
        <taxon>Eukaryota</taxon>
        <taxon>Metazoa</taxon>
        <taxon>Ecdysozoa</taxon>
        <taxon>Arthropoda</taxon>
        <taxon>Chelicerata</taxon>
        <taxon>Arachnida</taxon>
        <taxon>Araneae</taxon>
        <taxon>Araneomorphae</taxon>
        <taxon>Entelegynae</taxon>
        <taxon>Eresoidea</taxon>
        <taxon>Eresidae</taxon>
        <taxon>Stegodyphus</taxon>
    </lineage>
</organism>
<dbReference type="GO" id="GO:0005524">
    <property type="term" value="F:ATP binding"/>
    <property type="evidence" value="ECO:0007669"/>
    <property type="project" value="UniProtKB-KW"/>
</dbReference>
<keyword evidence="6 14" id="KW-0067">ATP-binding</keyword>
<evidence type="ECO:0000256" key="5">
    <source>
        <dbReference type="ARBA" id="ARBA00022741"/>
    </source>
</evidence>